<reference evidence="6 7" key="1">
    <citation type="submission" date="2024-06" db="EMBL/GenBank/DDBJ databases">
        <authorList>
            <person name="Kraege A."/>
            <person name="Thomma B."/>
        </authorList>
    </citation>
    <scope>NUCLEOTIDE SEQUENCE [LARGE SCALE GENOMIC DNA]</scope>
</reference>
<dbReference type="InterPro" id="IPR058537">
    <property type="entry name" value="TPR_TNPO3_IPO13_4th"/>
</dbReference>
<dbReference type="InterPro" id="IPR051345">
    <property type="entry name" value="Importin_beta-like_NTR"/>
</dbReference>
<dbReference type="InterPro" id="IPR011989">
    <property type="entry name" value="ARM-like"/>
</dbReference>
<dbReference type="Pfam" id="PF24139">
    <property type="entry name" value="TPR_TNPO3_IPO13_4th"/>
    <property type="match status" value="1"/>
</dbReference>
<dbReference type="Pfam" id="PF24138">
    <property type="entry name" value="TPR_TNPO3_IPO13_2nd"/>
    <property type="match status" value="1"/>
</dbReference>
<keyword evidence="3" id="KW-0813">Transport</keyword>
<protein>
    <submittedName>
        <fullName evidence="6">G5971 protein</fullName>
    </submittedName>
</protein>
<gene>
    <name evidence="6" type="primary">g5971</name>
    <name evidence="6" type="ORF">VP750_LOCUS5111</name>
</gene>
<dbReference type="InterPro" id="IPR057941">
    <property type="entry name" value="TPR_TNPO3_IPO13_2nd"/>
</dbReference>
<comment type="caution">
    <text evidence="6">The sequence shown here is derived from an EMBL/GenBank/DDBJ whole genome shotgun (WGS) entry which is preliminary data.</text>
</comment>
<evidence type="ECO:0000256" key="1">
    <source>
        <dbReference type="ARBA" id="ARBA00004123"/>
    </source>
</evidence>
<evidence type="ECO:0000259" key="5">
    <source>
        <dbReference type="PROSITE" id="PS50166"/>
    </source>
</evidence>
<name>A0ABP1G0V8_9CHLO</name>
<dbReference type="Proteomes" id="UP001497392">
    <property type="component" value="Unassembled WGS sequence"/>
</dbReference>
<comment type="subcellular location">
    <subcellularLocation>
        <location evidence="1">Nucleus</location>
    </subcellularLocation>
</comment>
<organism evidence="6 7">
    <name type="scientific">Coccomyxa viridis</name>
    <dbReference type="NCBI Taxonomy" id="1274662"/>
    <lineage>
        <taxon>Eukaryota</taxon>
        <taxon>Viridiplantae</taxon>
        <taxon>Chlorophyta</taxon>
        <taxon>core chlorophytes</taxon>
        <taxon>Trebouxiophyceae</taxon>
        <taxon>Trebouxiophyceae incertae sedis</taxon>
        <taxon>Coccomyxaceae</taxon>
        <taxon>Coccomyxa</taxon>
    </lineage>
</organism>
<dbReference type="InterPro" id="IPR013598">
    <property type="entry name" value="Exportin-1/Importin-b-like"/>
</dbReference>
<evidence type="ECO:0000256" key="4">
    <source>
        <dbReference type="ARBA" id="ARBA00023242"/>
    </source>
</evidence>
<dbReference type="SUPFAM" id="SSF48371">
    <property type="entry name" value="ARM repeat"/>
    <property type="match status" value="1"/>
</dbReference>
<dbReference type="PROSITE" id="PS50166">
    <property type="entry name" value="IMPORTIN_B_NT"/>
    <property type="match status" value="1"/>
</dbReference>
<evidence type="ECO:0000313" key="6">
    <source>
        <dbReference type="EMBL" id="CAL5223452.1"/>
    </source>
</evidence>
<dbReference type="InterPro" id="IPR001494">
    <property type="entry name" value="Importin-beta_N"/>
</dbReference>
<dbReference type="EMBL" id="CAXHTA020000008">
    <property type="protein sequence ID" value="CAL5223452.1"/>
    <property type="molecule type" value="Genomic_DNA"/>
</dbReference>
<evidence type="ECO:0000256" key="2">
    <source>
        <dbReference type="ARBA" id="ARBA00007991"/>
    </source>
</evidence>
<dbReference type="Pfam" id="PF08389">
    <property type="entry name" value="Xpo1"/>
    <property type="match status" value="1"/>
</dbReference>
<dbReference type="Gene3D" id="1.25.10.10">
    <property type="entry name" value="Leucine-rich Repeat Variant"/>
    <property type="match status" value="1"/>
</dbReference>
<dbReference type="PANTHER" id="PTHR12363:SF33">
    <property type="entry name" value="IMPORTIN-13"/>
    <property type="match status" value="1"/>
</dbReference>
<evidence type="ECO:0000313" key="7">
    <source>
        <dbReference type="Proteomes" id="UP001497392"/>
    </source>
</evidence>
<keyword evidence="4" id="KW-0539">Nucleus</keyword>
<proteinExistence type="inferred from homology"/>
<evidence type="ECO:0000256" key="3">
    <source>
        <dbReference type="ARBA" id="ARBA00022448"/>
    </source>
</evidence>
<dbReference type="InterPro" id="IPR016024">
    <property type="entry name" value="ARM-type_fold"/>
</dbReference>
<feature type="domain" description="Importin N-terminal" evidence="5">
    <location>
        <begin position="25"/>
        <end position="92"/>
    </location>
</feature>
<accession>A0ABP1G0V8</accession>
<comment type="similarity">
    <text evidence="2">Belongs to the importin beta family.</text>
</comment>
<dbReference type="Pfam" id="PF03810">
    <property type="entry name" value="IBN_N"/>
    <property type="match status" value="1"/>
</dbReference>
<dbReference type="PANTHER" id="PTHR12363">
    <property type="entry name" value="TRANSPORTIN 3 AND IMPORTIN 13"/>
    <property type="match status" value="1"/>
</dbReference>
<sequence length="991" mass="107108">MSRQDLLSALEALHHHPDGAVKKQAGLWLEQWGYTVDAWSVCDGILHDPNATLEARIFCAQTLRTKVQRDFEELPGGAAESLRDSLLDLLLAHASSQPVRTQLCLAVAALVAHMPPERWAPSGSVAWLVQHISKDGKEGALPCLLDLLAILPEEAGSYRPAVRPQRRREMVNELVAALPDVLNLLASLLQQPTGGPAAMPKILVAFSEWLKLGDAATLQGANLAQHPLVTAALNGLASETTFDEAVDATVELVYRTSTGGQPEPSMLPLVSLIVPSVMKQLPVFRKLAQEAADGNDENEDIAKGLARVFAEVGEAYVDLISAGGQEALQPVEAMLAVASYPANAIAEMSYEFWHRLSRCLTTSFGSERPPSLQDDTAESQRRLELFKPAFSQLVALICGRVRYPDDWNTWHRDDKDDFMLQRYNVGDTLLDATGVLGGEQMLQLLTQTLSAETVNGAGVNWRTAEAALFCVGAISSKAPPPGDALLMQLFASLPSLPRMPLLQYTACMTVAGYSAWLAVAADTPLGSQLMPQLLQMLTAELAQAEVSEAASKALCQLCVQCGAKLAPYLEILMALYQRITSAAQASTSGSRPPSSLEEDSIQQMLQGLAFVVSGLPAEQRRAGLTALMAPIIEQLQAALQQGRPLSANGALNGGSVGSPHAQSSSSQDLTLVERLTTLFRFVEDPEAIAHALQQVWPLLEKGFTRHKGNVRAIERYARCPRYALRGAGKASAPLLPQLAQSLPDWFEGTRHSSFLYVASELIKVFGGDVSQRQQLGTLFGRLTTTSCGHLRSLQDISNEPDICDDTYLLAGRGLSYCPAILLTSRILPTLLDSAIAGILVQHRDACGSILSFLTKLFEPELLLTCGPEAATEITKATVPRAPKLLRMLLAGAFGGLQPYRVRDVSDALTTFLRATHEQGLKWFNEAVQLVPDEAAGPADRRHLEEAAVAASQSASKSCRRFDDAMEEASELVRRNHRSLDATQKALLTGIT</sequence>
<keyword evidence="7" id="KW-1185">Reference proteome</keyword>
<dbReference type="SMART" id="SM00913">
    <property type="entry name" value="IBN_N"/>
    <property type="match status" value="1"/>
</dbReference>